<dbReference type="AlphaFoldDB" id="A0A478FQF3"/>
<dbReference type="Proteomes" id="UP000324831">
    <property type="component" value="Unassembled WGS sequence"/>
</dbReference>
<sequence>MFGYIGKLLLSVLGVGSPFIATMYLTNKHKTPTPFLENLEILEMTEIDEQDKLIEEAVAQIKVKKGHSGGGEASDSGGLGSTANSVGSGAKATGESGDIKGGDGNPGSSPTNSQEPAEAAPQPEETPNQEKTGDSQEEGKSNPEQESKNSAAEQTDSQAESHQTQSSSASESNAKDPCEDMSGLINTINKQNSDFSNIAQLIRNASTLKQCIEKQGEAQAQS</sequence>
<feature type="compositionally biased region" description="Gly residues" evidence="1">
    <location>
        <begin position="68"/>
        <end position="80"/>
    </location>
</feature>
<feature type="compositionally biased region" description="Low complexity" evidence="1">
    <location>
        <begin position="157"/>
        <end position="172"/>
    </location>
</feature>
<comment type="caution">
    <text evidence="2">The sequence shown here is derived from an EMBL/GenBank/DDBJ whole genome shotgun (WGS) entry which is preliminary data.</text>
</comment>
<feature type="region of interest" description="Disordered" evidence="1">
    <location>
        <begin position="65"/>
        <end position="186"/>
    </location>
</feature>
<protein>
    <submittedName>
        <fullName evidence="2">Uncharacterized protein</fullName>
    </submittedName>
</protein>
<accession>A0A478FQF3</accession>
<evidence type="ECO:0000313" key="2">
    <source>
        <dbReference type="EMBL" id="GCE63683.1"/>
    </source>
</evidence>
<evidence type="ECO:0000256" key="1">
    <source>
        <dbReference type="SAM" id="MobiDB-lite"/>
    </source>
</evidence>
<proteinExistence type="predicted"/>
<reference evidence="2 3" key="1">
    <citation type="submission" date="2019-01" db="EMBL/GenBank/DDBJ databases">
        <title>Draft genome sequences of Candidatus Mycoplasma haemohominis SWG34-3 identified from a patient with pyrexia, anemia and liver dysfunction.</title>
        <authorList>
            <person name="Sekizuka T."/>
            <person name="Hattori N."/>
            <person name="Katano H."/>
            <person name="Takuma T."/>
            <person name="Ito T."/>
            <person name="Arai N."/>
            <person name="Yanai R."/>
            <person name="Ishii S."/>
            <person name="Miura Y."/>
            <person name="Tokunaga T."/>
            <person name="Watanabe H."/>
            <person name="Nomura N."/>
            <person name="Eguchi J."/>
            <person name="Arai T."/>
            <person name="Hasegawa H."/>
            <person name="Nakamaki T."/>
            <person name="Wakita T."/>
            <person name="Niki Y."/>
            <person name="Kuroda M."/>
        </authorList>
    </citation>
    <scope>NUCLEOTIDE SEQUENCE [LARGE SCALE GENOMIC DNA]</scope>
    <source>
        <strain evidence="2">SWG34-3</strain>
    </source>
</reference>
<dbReference type="EMBL" id="BIMN01000003">
    <property type="protein sequence ID" value="GCE63683.1"/>
    <property type="molecule type" value="Genomic_DNA"/>
</dbReference>
<feature type="compositionally biased region" description="Low complexity" evidence="1">
    <location>
        <begin position="114"/>
        <end position="130"/>
    </location>
</feature>
<feature type="compositionally biased region" description="Basic and acidic residues" evidence="1">
    <location>
        <begin position="131"/>
        <end position="147"/>
    </location>
</feature>
<gene>
    <name evidence="2" type="ORF">MHSWG343_06830</name>
</gene>
<name>A0A478FQF3_9MOLU</name>
<organism evidence="2 3">
    <name type="scientific">Candidatus Mycoplasma haematohominis</name>
    <dbReference type="NCBI Taxonomy" id="1494318"/>
    <lineage>
        <taxon>Bacteria</taxon>
        <taxon>Bacillati</taxon>
        <taxon>Mycoplasmatota</taxon>
        <taxon>Mollicutes</taxon>
        <taxon>Mycoplasmataceae</taxon>
        <taxon>Mycoplasma</taxon>
    </lineage>
</organism>
<evidence type="ECO:0000313" key="3">
    <source>
        <dbReference type="Proteomes" id="UP000324831"/>
    </source>
</evidence>